<dbReference type="SUPFAM" id="SSF52507">
    <property type="entry name" value="Homo-oligomeric flavin-containing Cys decarboxylases, HFCD"/>
    <property type="match status" value="1"/>
</dbReference>
<dbReference type="AlphaFoldDB" id="A0A1D2JQD3"/>
<dbReference type="VEuPathDB" id="FungiDB:PADG_03615"/>
<dbReference type="GO" id="GO:0004497">
    <property type="term" value="F:monooxygenase activity"/>
    <property type="evidence" value="ECO:0007669"/>
    <property type="project" value="InterPro"/>
</dbReference>
<dbReference type="Gene3D" id="3.40.50.1950">
    <property type="entry name" value="Flavin prenyltransferase-like"/>
    <property type="match status" value="1"/>
</dbReference>
<evidence type="ECO:0000256" key="1">
    <source>
        <dbReference type="PIRSR" id="PIRSR602401-1"/>
    </source>
</evidence>
<proteinExistence type="predicted"/>
<organism evidence="3 4">
    <name type="scientific">Paracoccidioides brasiliensis</name>
    <dbReference type="NCBI Taxonomy" id="121759"/>
    <lineage>
        <taxon>Eukaryota</taxon>
        <taxon>Fungi</taxon>
        <taxon>Dikarya</taxon>
        <taxon>Ascomycota</taxon>
        <taxon>Pezizomycotina</taxon>
        <taxon>Eurotiomycetes</taxon>
        <taxon>Eurotiomycetidae</taxon>
        <taxon>Onygenales</taxon>
        <taxon>Ajellomycetaceae</taxon>
        <taxon>Paracoccidioides</taxon>
    </lineage>
</organism>
<feature type="binding site" description="axial binding residue" evidence="1">
    <location>
        <position position="1026"/>
    </location>
    <ligand>
        <name>heme</name>
        <dbReference type="ChEBI" id="CHEBI:30413"/>
    </ligand>
    <ligandPart>
        <name>Fe</name>
        <dbReference type="ChEBI" id="CHEBI:18248"/>
    </ligandPart>
</feature>
<dbReference type="InterPro" id="IPR002401">
    <property type="entry name" value="Cyt_P450_E_grp-I"/>
</dbReference>
<comment type="caution">
    <text evidence="3">The sequence shown here is derived from an EMBL/GenBank/DDBJ whole genome shotgun (WGS) entry which is preliminary data.</text>
</comment>
<dbReference type="InterPro" id="IPR036396">
    <property type="entry name" value="Cyt_P450_sf"/>
</dbReference>
<reference evidence="3 4" key="1">
    <citation type="submission" date="2016-06" db="EMBL/GenBank/DDBJ databases">
        <authorList>
            <person name="Kjaerup R.B."/>
            <person name="Dalgaard T.S."/>
            <person name="Juul-Madsen H.R."/>
        </authorList>
    </citation>
    <scope>NUCLEOTIDE SEQUENCE [LARGE SCALE GENOMIC DNA]</scope>
    <source>
        <strain evidence="3 4">Pb300</strain>
    </source>
</reference>
<dbReference type="CDD" id="cd11069">
    <property type="entry name" value="CYP_FUM15-like"/>
    <property type="match status" value="1"/>
</dbReference>
<dbReference type="SUPFAM" id="SSF140860">
    <property type="entry name" value="Pseudo ankyrin repeat-like"/>
    <property type="match status" value="1"/>
</dbReference>
<dbReference type="InterPro" id="IPR001128">
    <property type="entry name" value="Cyt_P450"/>
</dbReference>
<name>A0A1D2JQD3_PARBR</name>
<dbReference type="InterPro" id="IPR036551">
    <property type="entry name" value="Flavin_trans-like"/>
</dbReference>
<dbReference type="Pfam" id="PF00067">
    <property type="entry name" value="p450"/>
    <property type="match status" value="1"/>
</dbReference>
<keyword evidence="1" id="KW-0408">Iron</keyword>
<accession>A0A1D2JQD3</accession>
<keyword evidence="1" id="KW-0349">Heme</keyword>
<evidence type="ECO:0000256" key="2">
    <source>
        <dbReference type="SAM" id="MobiDB-lite"/>
    </source>
</evidence>
<protein>
    <submittedName>
        <fullName evidence="3">Uncharacterized protein</fullName>
    </submittedName>
</protein>
<dbReference type="FunFam" id="1.10.630.10:FF:000051">
    <property type="entry name" value="Cytochrome P450 monooxygenase (Fum15)"/>
    <property type="match status" value="1"/>
</dbReference>
<dbReference type="VEuPathDB" id="FungiDB:PABG_01783"/>
<dbReference type="VEuPathDB" id="FungiDB:PADG_03616"/>
<dbReference type="Gene3D" id="1.10.630.10">
    <property type="entry name" value="Cytochrome P450"/>
    <property type="match status" value="1"/>
</dbReference>
<dbReference type="PANTHER" id="PTHR24305">
    <property type="entry name" value="CYTOCHROME P450"/>
    <property type="match status" value="1"/>
</dbReference>
<evidence type="ECO:0000313" key="4">
    <source>
        <dbReference type="Proteomes" id="UP000242814"/>
    </source>
</evidence>
<dbReference type="EMBL" id="LZYO01000003">
    <property type="protein sequence ID" value="ODH45304.1"/>
    <property type="molecule type" value="Genomic_DNA"/>
</dbReference>
<dbReference type="InterPro" id="IPR050121">
    <property type="entry name" value="Cytochrome_P450_monoxygenase"/>
</dbReference>
<evidence type="ECO:0000313" key="3">
    <source>
        <dbReference type="EMBL" id="ODH45304.1"/>
    </source>
</evidence>
<dbReference type="VEuPathDB" id="FungiDB:PABG_01784"/>
<dbReference type="PANTHER" id="PTHR24305:SF227">
    <property type="entry name" value="P450, PUTATIVE (EUROFUNG)-RELATED"/>
    <property type="match status" value="1"/>
</dbReference>
<dbReference type="Proteomes" id="UP000242814">
    <property type="component" value="Unassembled WGS sequence"/>
</dbReference>
<keyword evidence="1" id="KW-0479">Metal-binding</keyword>
<dbReference type="SUPFAM" id="SSF48264">
    <property type="entry name" value="Cytochrome P450"/>
    <property type="match status" value="1"/>
</dbReference>
<dbReference type="GO" id="GO:0020037">
    <property type="term" value="F:heme binding"/>
    <property type="evidence" value="ECO:0007669"/>
    <property type="project" value="InterPro"/>
</dbReference>
<feature type="region of interest" description="Disordered" evidence="2">
    <location>
        <begin position="1"/>
        <end position="27"/>
    </location>
</feature>
<dbReference type="PRINTS" id="PR00385">
    <property type="entry name" value="P450"/>
</dbReference>
<dbReference type="PRINTS" id="PR00463">
    <property type="entry name" value="EP450I"/>
</dbReference>
<gene>
    <name evidence="3" type="ORF">ACO22_00182</name>
</gene>
<dbReference type="GO" id="GO:0005506">
    <property type="term" value="F:iron ion binding"/>
    <property type="evidence" value="ECO:0007669"/>
    <property type="project" value="InterPro"/>
</dbReference>
<comment type="cofactor">
    <cofactor evidence="1">
        <name>heme</name>
        <dbReference type="ChEBI" id="CHEBI:30413"/>
    </cofactor>
</comment>
<sequence>MPGVVALENRDEDADTGGDDSHTNGVKNDHVMGRLEVELDRSCWPPSLPFAYNNKLRKRVLISTTASFANVAILFLMKIPDIELRVISDDVLDLAQITREAACYADTPVPAQPGSKSNSRSWISVTGAELISWADVLILSPMAAGTLGAMLAGLTTSLTLTVLRGWDITKTVLLVPGMTLSEWQFPLTKRQLNDLASSWPWVRVLPPILSGYKPPTGLVEIPWDSWAMFGNEVGKCLGYSSIPISIQEDENLAKNNFSRDGRDLSTDRDKIAQQRNRELSHSKDTEICTNGLAKEKTILPPEILTMIFEILDDWETATSVGIYSKIPMPRKWKNYIPTSMKPSTIEYAVLRGSMKEIEQHLSKIPACKPLSILVTDLILKFSRTDILDYLRKSRMDLYLATPQLKNLPLSVSAKFGSTAILTWWQNCSALPTLPVKDYLPEAIDAASRAGFVHMLEWWRKSGLPFHYTERSLESASAEGRIAVLDWWKNTSKTAPPYDPVPLKVGKSVLLAAQTGRTDSLAWWTKSDIPFGHAEAVTRIASSHGHVPVLDFWYRQKREKLIFDNQVLVGATKNGHVDVLEWWKRSGLPVEFKTCDIEEALEDAVSGVEERGWSIWNGHFAALIREPQGYPARRWMQEIPNNSVIRFYHIANTERVLALSPRALGEILVSKAHDYEKTTQLKMSLQQVAGDGLLVAEGDVHKHQRRILNPAFSFRHVKDLYPTFWNKGIEMVKAIEKSFEKSYESPKIIEISDWASRTTLDLIGLAGMGHDFGSIYNPTNKVNVEYRKVFSEPSKLMVILGFLGVILNPWIVFNLPLPRNRKVKEGSNYIRSVCQEIITEKRQKMTRKTERGVDILSVAIENGGFNDKELVDQVMTFITAGHETIASAVQWTIYALCKYPEIQSRLRKEIRSSLPSISTDNPTAISSSTIDNLPYLQAVCNESLRFYPPIPLTVRVAIRDTMLHDAFIPKGTSVNIAPAATNHDPQLWGPDAGIFNPERWMGPGRANTGGATSNYSFLTFIHGPRSCIGSAFARGELACLVAIIVGRFEMELVDPHKELLVKDGISGAPRDGVVVKVKILEGW</sequence>
<dbReference type="GO" id="GO:0016705">
    <property type="term" value="F:oxidoreductase activity, acting on paired donors, with incorporation or reduction of molecular oxygen"/>
    <property type="evidence" value="ECO:0007669"/>
    <property type="project" value="InterPro"/>
</dbReference>